<dbReference type="InterPro" id="IPR006140">
    <property type="entry name" value="D-isomer_DH_NAD-bd"/>
</dbReference>
<dbReference type="InterPro" id="IPR036291">
    <property type="entry name" value="NAD(P)-bd_dom_sf"/>
</dbReference>
<evidence type="ECO:0000259" key="3">
    <source>
        <dbReference type="Pfam" id="PF02826"/>
    </source>
</evidence>
<reference evidence="5" key="1">
    <citation type="journal article" date="2019" name="Int. J. Syst. Evol. Microbiol.">
        <title>The Global Catalogue of Microorganisms (GCM) 10K type strain sequencing project: providing services to taxonomists for standard genome sequencing and annotation.</title>
        <authorList>
            <consortium name="The Broad Institute Genomics Platform"/>
            <consortium name="The Broad Institute Genome Sequencing Center for Infectious Disease"/>
            <person name="Wu L."/>
            <person name="Ma J."/>
        </authorList>
    </citation>
    <scope>NUCLEOTIDE SEQUENCE [LARGE SCALE GENOMIC DNA]</scope>
    <source>
        <strain evidence="5">JCM 17458</strain>
    </source>
</reference>
<dbReference type="Pfam" id="PF02826">
    <property type="entry name" value="2-Hacid_dh_C"/>
    <property type="match status" value="1"/>
</dbReference>
<comment type="caution">
    <text evidence="4">The sequence shown here is derived from an EMBL/GenBank/DDBJ whole genome shotgun (WGS) entry which is preliminary data.</text>
</comment>
<evidence type="ECO:0000313" key="5">
    <source>
        <dbReference type="Proteomes" id="UP001501586"/>
    </source>
</evidence>
<keyword evidence="2" id="KW-0520">NAD</keyword>
<keyword evidence="5" id="KW-1185">Reference proteome</keyword>
<protein>
    <submittedName>
        <fullName evidence="4">D-isomer specific 2-hydroxyacid dehydrogenase family protein</fullName>
    </submittedName>
</protein>
<organism evidence="4 5">
    <name type="scientific">Brevibacterium daeguense</name>
    <dbReference type="NCBI Taxonomy" id="909936"/>
    <lineage>
        <taxon>Bacteria</taxon>
        <taxon>Bacillati</taxon>
        <taxon>Actinomycetota</taxon>
        <taxon>Actinomycetes</taxon>
        <taxon>Micrococcales</taxon>
        <taxon>Brevibacteriaceae</taxon>
        <taxon>Brevibacterium</taxon>
    </lineage>
</organism>
<gene>
    <name evidence="4" type="ORF">GCM10022261_03000</name>
</gene>
<dbReference type="SUPFAM" id="SSF51735">
    <property type="entry name" value="NAD(P)-binding Rossmann-fold domains"/>
    <property type="match status" value="1"/>
</dbReference>
<dbReference type="PANTHER" id="PTHR43333">
    <property type="entry name" value="2-HACID_DH_C DOMAIN-CONTAINING PROTEIN"/>
    <property type="match status" value="1"/>
</dbReference>
<accession>A0ABP8EFS6</accession>
<dbReference type="CDD" id="cd12159">
    <property type="entry name" value="2-Hacid_dh_2"/>
    <property type="match status" value="1"/>
</dbReference>
<dbReference type="RefSeq" id="WP_236865331.1">
    <property type="nucleotide sequence ID" value="NZ_BAABAZ010000003.1"/>
</dbReference>
<proteinExistence type="predicted"/>
<dbReference type="PANTHER" id="PTHR43333:SF1">
    <property type="entry name" value="D-ISOMER SPECIFIC 2-HYDROXYACID DEHYDROGENASE NAD-BINDING DOMAIN-CONTAINING PROTEIN"/>
    <property type="match status" value="1"/>
</dbReference>
<name>A0ABP8EFS6_9MICO</name>
<feature type="domain" description="D-isomer specific 2-hydroxyacid dehydrogenase NAD-binding" evidence="3">
    <location>
        <begin position="97"/>
        <end position="270"/>
    </location>
</feature>
<keyword evidence="1" id="KW-0560">Oxidoreductase</keyword>
<dbReference type="Proteomes" id="UP001501586">
    <property type="component" value="Unassembled WGS sequence"/>
</dbReference>
<sequence>MPEPVKVAVLPKTTEPLTAVIKDAGAVITDLSKAQALIWTESSPAGFPSSLPEGIRWVQLKSAGVQQWITAGTVDERRQWTSAVGAYSLDVAEHAVGQLIACLRQFPLFARQTTWTKQENWKRVASLRGRRIAIVGAGSIGRACIPLLTAFGAEVVAVNRSGRDVEGAIRTLTSENLDEALGLADDAIIAGASTEQTRHLIGAGQLAQLGPDGFLVNIARGDLVDTDALVAALQSGGLGGAALDVTEPEPLPDNHPLWVLPNVLITPHVANPLRNMEPHFAAHAGENLRRFAAGEPLEAQIDLKRKY</sequence>
<evidence type="ECO:0000256" key="1">
    <source>
        <dbReference type="ARBA" id="ARBA00023002"/>
    </source>
</evidence>
<evidence type="ECO:0000313" key="4">
    <source>
        <dbReference type="EMBL" id="GAA4282769.1"/>
    </source>
</evidence>
<evidence type="ECO:0000256" key="2">
    <source>
        <dbReference type="ARBA" id="ARBA00023027"/>
    </source>
</evidence>
<dbReference type="Gene3D" id="3.40.50.720">
    <property type="entry name" value="NAD(P)-binding Rossmann-like Domain"/>
    <property type="match status" value="2"/>
</dbReference>
<dbReference type="EMBL" id="BAABAZ010000003">
    <property type="protein sequence ID" value="GAA4282769.1"/>
    <property type="molecule type" value="Genomic_DNA"/>
</dbReference>